<proteinExistence type="inferred from homology"/>
<dbReference type="OrthoDB" id="4567at2759"/>
<dbReference type="EMBL" id="VOIH02000001">
    <property type="protein sequence ID" value="KAF3457799.1"/>
    <property type="molecule type" value="Genomic_DNA"/>
</dbReference>
<accession>A0A8K0HTQ9</accession>
<sequence length="380" mass="42906">MNTVGRIGSHISRHFHPFGGAVDIIVVEQQDGSLKSSNWKEILKKMVRFISPTSEQLASLNLKEGRNTVTFKFSTPMLGRSRSDVRGQFMPLVGVDWSHTGVAHLFSAIKADYTRQFLLDLKQDGKALPDGPVVICPMDSYLLLWRRSLFPSNCHPFYAGFGNRYTDEFSYLKVGIPQGKIFIINHKGEVAVNGRVAPNHTDPCMLMSMACSHPRPRRSRFNSYRNEQSYQFGRLPNKQELHFRKSSRKYLSVEGLHGLKHRTTTSQLPLELGHLSKLGTFNISHNNFSGSIPPSFKEMISLTSVDQLEGSSLITKPSFEASVGNKGLCGNNYSLKPPYLNKAAMKLSVILVSLYICHRHAILYHCWSALYSSEKRKEQR</sequence>
<dbReference type="SMART" id="SM00775">
    <property type="entry name" value="LNS2"/>
    <property type="match status" value="1"/>
</dbReference>
<dbReference type="InterPro" id="IPR013209">
    <property type="entry name" value="LNS2"/>
</dbReference>
<dbReference type="InterPro" id="IPR007651">
    <property type="entry name" value="Lipin_N"/>
</dbReference>
<dbReference type="InterPro" id="IPR031315">
    <property type="entry name" value="LNS2/PITP"/>
</dbReference>
<dbReference type="GO" id="GO:0008195">
    <property type="term" value="F:phosphatidate phosphatase activity"/>
    <property type="evidence" value="ECO:0007669"/>
    <property type="project" value="TreeGrafter"/>
</dbReference>
<feature type="domain" description="LNS2/PITP" evidence="2">
    <location>
        <begin position="81"/>
        <end position="193"/>
    </location>
</feature>
<dbReference type="Proteomes" id="UP000796880">
    <property type="component" value="Unassembled WGS sequence"/>
</dbReference>
<name>A0A8K0HTQ9_9ROSA</name>
<dbReference type="Pfam" id="PF04571">
    <property type="entry name" value="Lipin_N"/>
    <property type="match status" value="1"/>
</dbReference>
<reference evidence="3" key="1">
    <citation type="submission" date="2020-03" db="EMBL/GenBank/DDBJ databases">
        <title>A high-quality chromosome-level genome assembly of a woody plant with both climbing and erect habits, Rhamnella rubrinervis.</title>
        <authorList>
            <person name="Lu Z."/>
            <person name="Yang Y."/>
            <person name="Zhu X."/>
            <person name="Sun Y."/>
        </authorList>
    </citation>
    <scope>NUCLEOTIDE SEQUENCE</scope>
    <source>
        <strain evidence="3">BYM</strain>
        <tissue evidence="3">Leaf</tissue>
    </source>
</reference>
<comment type="similarity">
    <text evidence="1">Belongs to the lipin family.</text>
</comment>
<dbReference type="InterPro" id="IPR026058">
    <property type="entry name" value="LIPIN"/>
</dbReference>
<comment type="caution">
    <text evidence="3">The sequence shown here is derived from an EMBL/GenBank/DDBJ whole genome shotgun (WGS) entry which is preliminary data.</text>
</comment>
<dbReference type="InterPro" id="IPR032675">
    <property type="entry name" value="LRR_dom_sf"/>
</dbReference>
<evidence type="ECO:0000313" key="3">
    <source>
        <dbReference type="EMBL" id="KAF3457799.1"/>
    </source>
</evidence>
<dbReference type="PANTHER" id="PTHR12181">
    <property type="entry name" value="LIPIN"/>
    <property type="match status" value="1"/>
</dbReference>
<dbReference type="Pfam" id="PF08235">
    <property type="entry name" value="LNS2"/>
    <property type="match status" value="2"/>
</dbReference>
<protein>
    <recommendedName>
        <fullName evidence="2">LNS2/PITP domain-containing protein</fullName>
    </recommendedName>
</protein>
<dbReference type="PANTHER" id="PTHR12181:SF12">
    <property type="entry name" value="PHOSPHATIDATE PHOSPHATASE"/>
    <property type="match status" value="1"/>
</dbReference>
<dbReference type="AlphaFoldDB" id="A0A8K0HTQ9"/>
<evidence type="ECO:0000259" key="2">
    <source>
        <dbReference type="SMART" id="SM00775"/>
    </source>
</evidence>
<dbReference type="SUPFAM" id="SSF52058">
    <property type="entry name" value="L domain-like"/>
    <property type="match status" value="1"/>
</dbReference>
<evidence type="ECO:0000256" key="1">
    <source>
        <dbReference type="ARBA" id="ARBA00005476"/>
    </source>
</evidence>
<keyword evidence="4" id="KW-1185">Reference proteome</keyword>
<dbReference type="Gene3D" id="3.80.10.10">
    <property type="entry name" value="Ribonuclease Inhibitor"/>
    <property type="match status" value="1"/>
</dbReference>
<gene>
    <name evidence="3" type="ORF">FNV43_RR02459</name>
</gene>
<organism evidence="3 4">
    <name type="scientific">Rhamnella rubrinervis</name>
    <dbReference type="NCBI Taxonomy" id="2594499"/>
    <lineage>
        <taxon>Eukaryota</taxon>
        <taxon>Viridiplantae</taxon>
        <taxon>Streptophyta</taxon>
        <taxon>Embryophyta</taxon>
        <taxon>Tracheophyta</taxon>
        <taxon>Spermatophyta</taxon>
        <taxon>Magnoliopsida</taxon>
        <taxon>eudicotyledons</taxon>
        <taxon>Gunneridae</taxon>
        <taxon>Pentapetalae</taxon>
        <taxon>rosids</taxon>
        <taxon>fabids</taxon>
        <taxon>Rosales</taxon>
        <taxon>Rhamnaceae</taxon>
        <taxon>rhamnoid group</taxon>
        <taxon>Rhamneae</taxon>
        <taxon>Rhamnella</taxon>
    </lineage>
</organism>
<evidence type="ECO:0000313" key="4">
    <source>
        <dbReference type="Proteomes" id="UP000796880"/>
    </source>
</evidence>